<comment type="caution">
    <text evidence="2">The sequence shown here is derived from an EMBL/GenBank/DDBJ whole genome shotgun (WGS) entry which is preliminary data.</text>
</comment>
<organism evidence="2 3">
    <name type="scientific">Scyliorhinus torazame</name>
    <name type="common">Cloudy catshark</name>
    <name type="synonym">Catulus torazame</name>
    <dbReference type="NCBI Taxonomy" id="75743"/>
    <lineage>
        <taxon>Eukaryota</taxon>
        <taxon>Metazoa</taxon>
        <taxon>Chordata</taxon>
        <taxon>Craniata</taxon>
        <taxon>Vertebrata</taxon>
        <taxon>Chondrichthyes</taxon>
        <taxon>Elasmobranchii</taxon>
        <taxon>Galeomorphii</taxon>
        <taxon>Galeoidea</taxon>
        <taxon>Carcharhiniformes</taxon>
        <taxon>Scyliorhinidae</taxon>
        <taxon>Scyliorhinus</taxon>
    </lineage>
</organism>
<dbReference type="InterPro" id="IPR045574">
    <property type="entry name" value="ASTN1_2_Fn3"/>
</dbReference>
<dbReference type="InterPro" id="IPR026995">
    <property type="entry name" value="Astrotactin"/>
</dbReference>
<gene>
    <name evidence="2" type="ORF">scyTo_0011313</name>
</gene>
<dbReference type="Proteomes" id="UP000288216">
    <property type="component" value="Unassembled WGS sequence"/>
</dbReference>
<dbReference type="PANTHER" id="PTHR16592:SF8">
    <property type="entry name" value="ASTROTACTIN-1"/>
    <property type="match status" value="1"/>
</dbReference>
<keyword evidence="3" id="KW-1185">Reference proteome</keyword>
<evidence type="ECO:0000259" key="1">
    <source>
        <dbReference type="Pfam" id="PF19743"/>
    </source>
</evidence>
<dbReference type="GO" id="GO:0001764">
    <property type="term" value="P:neuron migration"/>
    <property type="evidence" value="ECO:0007669"/>
    <property type="project" value="InterPro"/>
</dbReference>
<feature type="domain" description="Astrotactin-1/2 Fn3" evidence="1">
    <location>
        <begin position="135"/>
        <end position="196"/>
    </location>
</feature>
<dbReference type="GO" id="GO:0005768">
    <property type="term" value="C:endosome"/>
    <property type="evidence" value="ECO:0007669"/>
    <property type="project" value="TreeGrafter"/>
</dbReference>
<sequence>MGKGNSPSDESEEREKDPKSLTFPAYVVSLLDSGDELMASGVRMYCENRGSCPSSCHLCHTTEGQKRQEEPVLLEVTKAAPLYELLTENETRKAIYEAMLSQLWCSGGGDVIDDWCRCDSTTFSIDGLPNCAPLPQPVLRLSLAHEPSSSLVVLEWDHTEPAIGVKIVDYLISLERVTITDRAEMSKVETEQKEAFEAQTRKDGEQLAFRERPYWLKNID</sequence>
<dbReference type="Pfam" id="PF19743">
    <property type="entry name" value="ASTN1_2_fn3"/>
    <property type="match status" value="1"/>
</dbReference>
<dbReference type="EMBL" id="BFAA01005094">
    <property type="protein sequence ID" value="GCB61456.1"/>
    <property type="molecule type" value="Genomic_DNA"/>
</dbReference>
<name>A0A401NKQ2_SCYTO</name>
<proteinExistence type="predicted"/>
<protein>
    <recommendedName>
        <fullName evidence="1">Astrotactin-1/2 Fn3 domain-containing protein</fullName>
    </recommendedName>
</protein>
<dbReference type="AlphaFoldDB" id="A0A401NKQ2"/>
<evidence type="ECO:0000313" key="3">
    <source>
        <dbReference type="Proteomes" id="UP000288216"/>
    </source>
</evidence>
<reference evidence="2 3" key="1">
    <citation type="journal article" date="2018" name="Nat. Ecol. Evol.">
        <title>Shark genomes provide insights into elasmobranch evolution and the origin of vertebrates.</title>
        <authorList>
            <person name="Hara Y"/>
            <person name="Yamaguchi K"/>
            <person name="Onimaru K"/>
            <person name="Kadota M"/>
            <person name="Koyanagi M"/>
            <person name="Keeley SD"/>
            <person name="Tatsumi K"/>
            <person name="Tanaka K"/>
            <person name="Motone F"/>
            <person name="Kageyama Y"/>
            <person name="Nozu R"/>
            <person name="Adachi N"/>
            <person name="Nishimura O"/>
            <person name="Nakagawa R"/>
            <person name="Tanegashima C"/>
            <person name="Kiyatake I"/>
            <person name="Matsumoto R"/>
            <person name="Murakumo K"/>
            <person name="Nishida K"/>
            <person name="Terakita A"/>
            <person name="Kuratani S"/>
            <person name="Sato K"/>
            <person name="Hyodo S Kuraku.S."/>
        </authorList>
    </citation>
    <scope>NUCLEOTIDE SEQUENCE [LARGE SCALE GENOMIC DNA]</scope>
</reference>
<dbReference type="PANTHER" id="PTHR16592">
    <property type="entry name" value="ASTROTACTIN-1-LIKE"/>
    <property type="match status" value="1"/>
</dbReference>
<accession>A0A401NKQ2</accession>
<dbReference type="GO" id="GO:0016020">
    <property type="term" value="C:membrane"/>
    <property type="evidence" value="ECO:0007669"/>
    <property type="project" value="TreeGrafter"/>
</dbReference>
<dbReference type="GO" id="GO:0007158">
    <property type="term" value="P:neuron cell-cell adhesion"/>
    <property type="evidence" value="ECO:0007669"/>
    <property type="project" value="TreeGrafter"/>
</dbReference>
<dbReference type="STRING" id="75743.A0A401NKQ2"/>
<evidence type="ECO:0000313" key="2">
    <source>
        <dbReference type="EMBL" id="GCB61456.1"/>
    </source>
</evidence>
<dbReference type="OrthoDB" id="9934301at2759"/>